<dbReference type="Proteomes" id="UP000030671">
    <property type="component" value="Unassembled WGS sequence"/>
</dbReference>
<name>W4KAT6_HETIT</name>
<dbReference type="HOGENOM" id="CLU_2292055_0_0_1"/>
<proteinExistence type="predicted"/>
<dbReference type="KEGG" id="hir:HETIRDRAFT_418129"/>
<evidence type="ECO:0000313" key="2">
    <source>
        <dbReference type="Proteomes" id="UP000030671"/>
    </source>
</evidence>
<gene>
    <name evidence="1" type="ORF">HETIRDRAFT_418129</name>
</gene>
<keyword evidence="2" id="KW-1185">Reference proteome</keyword>
<organism evidence="1 2">
    <name type="scientific">Heterobasidion irregulare (strain TC 32-1)</name>
    <dbReference type="NCBI Taxonomy" id="747525"/>
    <lineage>
        <taxon>Eukaryota</taxon>
        <taxon>Fungi</taxon>
        <taxon>Dikarya</taxon>
        <taxon>Basidiomycota</taxon>
        <taxon>Agaricomycotina</taxon>
        <taxon>Agaricomycetes</taxon>
        <taxon>Russulales</taxon>
        <taxon>Bondarzewiaceae</taxon>
        <taxon>Heterobasidion</taxon>
        <taxon>Heterobasidion annosum species complex</taxon>
    </lineage>
</organism>
<dbReference type="InParanoid" id="W4KAT6"/>
<dbReference type="AlphaFoldDB" id="W4KAT6"/>
<dbReference type="RefSeq" id="XP_009546740.1">
    <property type="nucleotide sequence ID" value="XM_009548445.1"/>
</dbReference>
<dbReference type="GeneID" id="20673450"/>
<reference evidence="1 2" key="1">
    <citation type="journal article" date="2012" name="New Phytol.">
        <title>Insight into trade-off between wood decay and parasitism from the genome of a fungal forest pathogen.</title>
        <authorList>
            <person name="Olson A."/>
            <person name="Aerts A."/>
            <person name="Asiegbu F."/>
            <person name="Belbahri L."/>
            <person name="Bouzid O."/>
            <person name="Broberg A."/>
            <person name="Canback B."/>
            <person name="Coutinho P.M."/>
            <person name="Cullen D."/>
            <person name="Dalman K."/>
            <person name="Deflorio G."/>
            <person name="van Diepen L.T."/>
            <person name="Dunand C."/>
            <person name="Duplessis S."/>
            <person name="Durling M."/>
            <person name="Gonthier P."/>
            <person name="Grimwood J."/>
            <person name="Fossdal C.G."/>
            <person name="Hansson D."/>
            <person name="Henrissat B."/>
            <person name="Hietala A."/>
            <person name="Himmelstrand K."/>
            <person name="Hoffmeister D."/>
            <person name="Hogberg N."/>
            <person name="James T.Y."/>
            <person name="Karlsson M."/>
            <person name="Kohler A."/>
            <person name="Kues U."/>
            <person name="Lee Y.H."/>
            <person name="Lin Y.C."/>
            <person name="Lind M."/>
            <person name="Lindquist E."/>
            <person name="Lombard V."/>
            <person name="Lucas S."/>
            <person name="Lunden K."/>
            <person name="Morin E."/>
            <person name="Murat C."/>
            <person name="Park J."/>
            <person name="Raffaello T."/>
            <person name="Rouze P."/>
            <person name="Salamov A."/>
            <person name="Schmutz J."/>
            <person name="Solheim H."/>
            <person name="Stahlberg J."/>
            <person name="Velez H."/>
            <person name="de Vries R.P."/>
            <person name="Wiebenga A."/>
            <person name="Woodward S."/>
            <person name="Yakovlev I."/>
            <person name="Garbelotto M."/>
            <person name="Martin F."/>
            <person name="Grigoriev I.V."/>
            <person name="Stenlid J."/>
        </authorList>
    </citation>
    <scope>NUCLEOTIDE SEQUENCE [LARGE SCALE GENOMIC DNA]</scope>
    <source>
        <strain evidence="1 2">TC 32-1</strain>
    </source>
</reference>
<evidence type="ECO:0000313" key="1">
    <source>
        <dbReference type="EMBL" id="ETW82191.1"/>
    </source>
</evidence>
<protein>
    <submittedName>
        <fullName evidence="1">Uncharacterized protein</fullName>
    </submittedName>
</protein>
<sequence>MTRSILVHSDTSSLSVRFRPRWCTIRNSCPPRALLVGNVTQAMSVHIWKPAQLYCQSSATRLDGGREEHWEMSPTLVIIGSLLSSMDSYQCQSGGYKYEAR</sequence>
<accession>W4KAT6</accession>
<dbReference type="EMBL" id="KI925458">
    <property type="protein sequence ID" value="ETW82191.1"/>
    <property type="molecule type" value="Genomic_DNA"/>
</dbReference>